<gene>
    <name evidence="1" type="ORF">GCM10007368_12920</name>
</gene>
<sequence length="267" mass="27562">MDADPNALPRSVVLALWLGSVGAAPGVVVRSVQDDDEPHTVTGLPLAAPGRATADDATLDGATLKDLAAAWSDGPREVCALLPAPGDPAGVPAAANLAATEAGECVVVTTAAGSWAAVPRVTAFGTALEPGHLVHWEVQAVPAWTTLVAGALGSLADAERELRTSLVVATDALDSLDVARWRDDAADAIERVRQATTSRWPVPTLDGRRARVVQLATRLLAIVDLATADDGGAVNLWQSDQRSTALREVERTARHALSAATYSSVPG</sequence>
<evidence type="ECO:0000313" key="1">
    <source>
        <dbReference type="EMBL" id="GGI06790.1"/>
    </source>
</evidence>
<dbReference type="RefSeq" id="WP_188522859.1">
    <property type="nucleotide sequence ID" value="NZ_BMDG01000004.1"/>
</dbReference>
<comment type="caution">
    <text evidence="1">The sequence shown here is derived from an EMBL/GenBank/DDBJ whole genome shotgun (WGS) entry which is preliminary data.</text>
</comment>
<accession>A0ABQ2B348</accession>
<proteinExistence type="predicted"/>
<evidence type="ECO:0000313" key="2">
    <source>
        <dbReference type="Proteomes" id="UP000632535"/>
    </source>
</evidence>
<keyword evidence="2" id="KW-1185">Reference proteome</keyword>
<name>A0ABQ2B348_9MICO</name>
<protein>
    <submittedName>
        <fullName evidence="1">Uncharacterized protein</fullName>
    </submittedName>
</protein>
<dbReference type="Proteomes" id="UP000632535">
    <property type="component" value="Unassembled WGS sequence"/>
</dbReference>
<organism evidence="1 2">
    <name type="scientific">Isoptericola cucumis</name>
    <dbReference type="NCBI Taxonomy" id="1776856"/>
    <lineage>
        <taxon>Bacteria</taxon>
        <taxon>Bacillati</taxon>
        <taxon>Actinomycetota</taxon>
        <taxon>Actinomycetes</taxon>
        <taxon>Micrococcales</taxon>
        <taxon>Promicromonosporaceae</taxon>
        <taxon>Isoptericola</taxon>
    </lineage>
</organism>
<dbReference type="EMBL" id="BMDG01000004">
    <property type="protein sequence ID" value="GGI06790.1"/>
    <property type="molecule type" value="Genomic_DNA"/>
</dbReference>
<reference evidence="2" key="1">
    <citation type="journal article" date="2019" name="Int. J. Syst. Evol. Microbiol.">
        <title>The Global Catalogue of Microorganisms (GCM) 10K type strain sequencing project: providing services to taxonomists for standard genome sequencing and annotation.</title>
        <authorList>
            <consortium name="The Broad Institute Genomics Platform"/>
            <consortium name="The Broad Institute Genome Sequencing Center for Infectious Disease"/>
            <person name="Wu L."/>
            <person name="Ma J."/>
        </authorList>
    </citation>
    <scope>NUCLEOTIDE SEQUENCE [LARGE SCALE GENOMIC DNA]</scope>
    <source>
        <strain evidence="2">CCM 8653</strain>
    </source>
</reference>